<accession>A0A7S1GQR3</accession>
<feature type="region of interest" description="Disordered" evidence="1">
    <location>
        <begin position="325"/>
        <end position="488"/>
    </location>
</feature>
<dbReference type="GO" id="GO:0005874">
    <property type="term" value="C:microtubule"/>
    <property type="evidence" value="ECO:0007669"/>
    <property type="project" value="TreeGrafter"/>
</dbReference>
<dbReference type="GO" id="GO:0045111">
    <property type="term" value="C:intermediate filament cytoskeleton"/>
    <property type="evidence" value="ECO:0007669"/>
    <property type="project" value="TreeGrafter"/>
</dbReference>
<dbReference type="InterPro" id="IPR026081">
    <property type="entry name" value="DISC1"/>
</dbReference>
<feature type="region of interest" description="Disordered" evidence="1">
    <location>
        <begin position="226"/>
        <end position="266"/>
    </location>
</feature>
<evidence type="ECO:0000313" key="2">
    <source>
        <dbReference type="EMBL" id="CAD8943883.1"/>
    </source>
</evidence>
<protein>
    <recommendedName>
        <fullName evidence="3">UVR domain-containing protein</fullName>
    </recommendedName>
</protein>
<gene>
    <name evidence="2" type="ORF">CTEN0397_LOCUS14953</name>
</gene>
<feature type="region of interest" description="Disordered" evidence="1">
    <location>
        <begin position="132"/>
        <end position="162"/>
    </location>
</feature>
<feature type="compositionally biased region" description="Basic and acidic residues" evidence="1">
    <location>
        <begin position="435"/>
        <end position="458"/>
    </location>
</feature>
<feature type="compositionally biased region" description="Basic and acidic residues" evidence="1">
    <location>
        <begin position="250"/>
        <end position="261"/>
    </location>
</feature>
<feature type="compositionally biased region" description="Basic and acidic residues" evidence="1">
    <location>
        <begin position="343"/>
        <end position="352"/>
    </location>
</feature>
<organism evidence="2">
    <name type="scientific">Cyclophora tenuis</name>
    <name type="common">Marine diatom</name>
    <dbReference type="NCBI Taxonomy" id="216820"/>
    <lineage>
        <taxon>Eukaryota</taxon>
        <taxon>Sar</taxon>
        <taxon>Stramenopiles</taxon>
        <taxon>Ochrophyta</taxon>
        <taxon>Bacillariophyta</taxon>
        <taxon>Fragilariophyceae</taxon>
        <taxon>Fragilariophycidae</taxon>
        <taxon>Cyclophorales</taxon>
        <taxon>Cyclophoraceae</taxon>
        <taxon>Cyclophora</taxon>
    </lineage>
</organism>
<feature type="compositionally biased region" description="Basic and acidic residues" evidence="1">
    <location>
        <begin position="232"/>
        <end position="243"/>
    </location>
</feature>
<dbReference type="PANTHER" id="PTHR14332:SF3">
    <property type="entry name" value="DISRUPTED IN SCHIZOPHRENIA 1 PROTEIN"/>
    <property type="match status" value="1"/>
</dbReference>
<dbReference type="AlphaFoldDB" id="A0A7S1GQR3"/>
<evidence type="ECO:0000256" key="1">
    <source>
        <dbReference type="SAM" id="MobiDB-lite"/>
    </source>
</evidence>
<reference evidence="2" key="1">
    <citation type="submission" date="2021-01" db="EMBL/GenBank/DDBJ databases">
        <authorList>
            <person name="Corre E."/>
            <person name="Pelletier E."/>
            <person name="Niang G."/>
            <person name="Scheremetjew M."/>
            <person name="Finn R."/>
            <person name="Kale V."/>
            <person name="Holt S."/>
            <person name="Cochrane G."/>
            <person name="Meng A."/>
            <person name="Brown T."/>
            <person name="Cohen L."/>
        </authorList>
    </citation>
    <scope>NUCLEOTIDE SEQUENCE</scope>
    <source>
        <strain evidence="2">ECT3854</strain>
    </source>
</reference>
<proteinExistence type="predicted"/>
<evidence type="ECO:0008006" key="3">
    <source>
        <dbReference type="Google" id="ProtNLM"/>
    </source>
</evidence>
<dbReference type="PANTHER" id="PTHR14332">
    <property type="entry name" value="DISRUPTED IN SCHIZOPHRENIA 1 PROTEIN"/>
    <property type="match status" value="1"/>
</dbReference>
<feature type="compositionally biased region" description="Acidic residues" evidence="1">
    <location>
        <begin position="394"/>
        <end position="403"/>
    </location>
</feature>
<name>A0A7S1GQR3_CYCTE</name>
<feature type="compositionally biased region" description="Acidic residues" evidence="1">
    <location>
        <begin position="467"/>
        <end position="478"/>
    </location>
</feature>
<feature type="compositionally biased region" description="Acidic residues" evidence="1">
    <location>
        <begin position="353"/>
        <end position="370"/>
    </location>
</feature>
<dbReference type="GO" id="GO:0005815">
    <property type="term" value="C:microtubule organizing center"/>
    <property type="evidence" value="ECO:0007669"/>
    <property type="project" value="TreeGrafter"/>
</dbReference>
<sequence length="488" mass="53911">MMDVIKKEIGLAGSFQFIVSTEISFNDARTKDEEQDEELAQLQADVVKSEASVTEASTVLKATEAALVDLDAERKRLEAKIPKLEMEKKSSAAKRDFKAASRASKEIKEATARLEKLETELIGQAKDRRAKAQAELSKVQEEMESTKSRSDAKERESGRVAMDKVAEKIRHLLAVKKKECGAQTEGRGIQPVGALILKKQINALKLEGGAYGDKFGGWDEIAATLADDEEGETKGKGETKQDSTEVTATDTKEIKPARAQDEVDPEVVSKARQLTKKLLEAESALEAAVAQEDYDKAAELDPLFQELQADIEALNLTEAETELVMTVEDVSATPEPEDSMKEEEEKATAEKEEKEEEEEKVVETEEEEKEAEEHHEKVADEEELKETAATEGAEKEEETEEEQQTPVEEVAGEPPAEEEEEPAKENGHVAVENGTTHDKEELEKAKEEHDSKDSDKVQENGTVGSEDKEEFFDAEEEAKEAASMPSEA</sequence>
<dbReference type="EMBL" id="HBFW01023184">
    <property type="protein sequence ID" value="CAD8943883.1"/>
    <property type="molecule type" value="Transcribed_RNA"/>
</dbReference>
<feature type="compositionally biased region" description="Low complexity" evidence="1">
    <location>
        <begin position="404"/>
        <end position="414"/>
    </location>
</feature>